<evidence type="ECO:0000313" key="6">
    <source>
        <dbReference type="Proteomes" id="UP000011135"/>
    </source>
</evidence>
<dbReference type="STRING" id="1237149.C900_02571"/>
<dbReference type="PROSITE" id="PS51257">
    <property type="entry name" value="PROKAR_LIPOPROTEIN"/>
    <property type="match status" value="1"/>
</dbReference>
<protein>
    <submittedName>
        <fullName evidence="5">Ankyrin</fullName>
    </submittedName>
</protein>
<proteinExistence type="predicted"/>
<feature type="chain" id="PRO_5003993441" evidence="4">
    <location>
        <begin position="26"/>
        <end position="189"/>
    </location>
</feature>
<dbReference type="OrthoDB" id="754271at2"/>
<dbReference type="eggNOG" id="COG0666">
    <property type="taxonomic scope" value="Bacteria"/>
</dbReference>
<dbReference type="AlphaFoldDB" id="L8JTE4"/>
<dbReference type="RefSeq" id="WP_009579986.1">
    <property type="nucleotide sequence ID" value="NZ_AMZN01000039.1"/>
</dbReference>
<evidence type="ECO:0000256" key="4">
    <source>
        <dbReference type="SAM" id="SignalP"/>
    </source>
</evidence>
<reference evidence="5 6" key="1">
    <citation type="submission" date="2012-12" db="EMBL/GenBank/DDBJ databases">
        <title>Genome assembly of Fulvivirga imtechensis AK7.</title>
        <authorList>
            <person name="Nupur N."/>
            <person name="Khatri I."/>
            <person name="Kumar R."/>
            <person name="Subramanian S."/>
            <person name="Pinnaka A."/>
        </authorList>
    </citation>
    <scope>NUCLEOTIDE SEQUENCE [LARGE SCALE GENOMIC DNA]</scope>
    <source>
        <strain evidence="5 6">AK7</strain>
    </source>
</reference>
<dbReference type="SMART" id="SM00248">
    <property type="entry name" value="ANK"/>
    <property type="match status" value="2"/>
</dbReference>
<evidence type="ECO:0000313" key="5">
    <source>
        <dbReference type="EMBL" id="ELR71508.1"/>
    </source>
</evidence>
<gene>
    <name evidence="5" type="ORF">C900_02571</name>
</gene>
<evidence type="ECO:0000256" key="3">
    <source>
        <dbReference type="PROSITE-ProRule" id="PRU00023"/>
    </source>
</evidence>
<dbReference type="InterPro" id="IPR002110">
    <property type="entry name" value="Ankyrin_rpt"/>
</dbReference>
<keyword evidence="1" id="KW-0677">Repeat</keyword>
<name>L8JTE4_9BACT</name>
<evidence type="ECO:0000256" key="1">
    <source>
        <dbReference type="ARBA" id="ARBA00022737"/>
    </source>
</evidence>
<keyword evidence="6" id="KW-1185">Reference proteome</keyword>
<evidence type="ECO:0000256" key="2">
    <source>
        <dbReference type="ARBA" id="ARBA00023043"/>
    </source>
</evidence>
<keyword evidence="2 3" id="KW-0040">ANK repeat</keyword>
<keyword evidence="4" id="KW-0732">Signal</keyword>
<dbReference type="Gene3D" id="1.25.40.20">
    <property type="entry name" value="Ankyrin repeat-containing domain"/>
    <property type="match status" value="2"/>
</dbReference>
<feature type="signal peptide" evidence="4">
    <location>
        <begin position="1"/>
        <end position="25"/>
    </location>
</feature>
<dbReference type="InterPro" id="IPR036770">
    <property type="entry name" value="Ankyrin_rpt-contain_sf"/>
</dbReference>
<feature type="repeat" description="ANK" evidence="3">
    <location>
        <begin position="105"/>
        <end position="137"/>
    </location>
</feature>
<comment type="caution">
    <text evidence="5">The sequence shown here is derived from an EMBL/GenBank/DDBJ whole genome shotgun (WGS) entry which is preliminary data.</text>
</comment>
<feature type="repeat" description="ANK" evidence="3">
    <location>
        <begin position="72"/>
        <end position="104"/>
    </location>
</feature>
<dbReference type="Pfam" id="PF12796">
    <property type="entry name" value="Ank_2"/>
    <property type="match status" value="1"/>
</dbReference>
<accession>L8JTE4</accession>
<organism evidence="5 6">
    <name type="scientific">Fulvivirga imtechensis AK7</name>
    <dbReference type="NCBI Taxonomy" id="1237149"/>
    <lineage>
        <taxon>Bacteria</taxon>
        <taxon>Pseudomonadati</taxon>
        <taxon>Bacteroidota</taxon>
        <taxon>Cytophagia</taxon>
        <taxon>Cytophagales</taxon>
        <taxon>Fulvivirgaceae</taxon>
        <taxon>Fulvivirga</taxon>
    </lineage>
</organism>
<sequence length="189" mass="19929">MQNLTIKGVLAALVISLIAACSGNSQEMGASDKQSTAKAPGISIHEAAFMGNTKAVQEHIAAGTDLNQKDQWGSTPLTITATFNRTEAGKALIEGGADLNAPNNEGSTPLHVATFFGRTELVEALLKAGADKNVKNNFGSTALEVANTPFETLKPIYDQLGKDLGPLGLKLDYDQLKKAHPVIAEMLKK</sequence>
<dbReference type="SUPFAM" id="SSF48403">
    <property type="entry name" value="Ankyrin repeat"/>
    <property type="match status" value="1"/>
</dbReference>
<dbReference type="EMBL" id="AMZN01000039">
    <property type="protein sequence ID" value="ELR71508.1"/>
    <property type="molecule type" value="Genomic_DNA"/>
</dbReference>
<dbReference type="PANTHER" id="PTHR24171">
    <property type="entry name" value="ANKYRIN REPEAT DOMAIN-CONTAINING PROTEIN 39-RELATED"/>
    <property type="match status" value="1"/>
</dbReference>
<dbReference type="PROSITE" id="PS50297">
    <property type="entry name" value="ANK_REP_REGION"/>
    <property type="match status" value="2"/>
</dbReference>
<dbReference type="Proteomes" id="UP000011135">
    <property type="component" value="Unassembled WGS sequence"/>
</dbReference>
<dbReference type="PROSITE" id="PS50088">
    <property type="entry name" value="ANK_REPEAT"/>
    <property type="match status" value="2"/>
</dbReference>